<dbReference type="InterPro" id="IPR015424">
    <property type="entry name" value="PyrdxlP-dep_Trfase"/>
</dbReference>
<comment type="caution">
    <text evidence="5">The sequence shown here is derived from an EMBL/GenBank/DDBJ whole genome shotgun (WGS) entry which is preliminary data.</text>
</comment>
<evidence type="ECO:0000256" key="4">
    <source>
        <dbReference type="ARBA" id="ARBA00022898"/>
    </source>
</evidence>
<keyword evidence="6" id="KW-1185">Reference proteome</keyword>
<dbReference type="EMBL" id="QCYY01003096">
    <property type="protein sequence ID" value="ROT65342.1"/>
    <property type="molecule type" value="Genomic_DNA"/>
</dbReference>
<dbReference type="GO" id="GO:1901605">
    <property type="term" value="P:alpha-amino acid metabolic process"/>
    <property type="evidence" value="ECO:0007669"/>
    <property type="project" value="TreeGrafter"/>
</dbReference>
<reference evidence="5 6" key="2">
    <citation type="submission" date="2019-01" db="EMBL/GenBank/DDBJ databases">
        <title>The decoding of complex shrimp genome reveals the adaptation for benthos swimmer, frequently molting mechanism and breeding impact on genome.</title>
        <authorList>
            <person name="Sun Y."/>
            <person name="Gao Y."/>
            <person name="Yu Y."/>
        </authorList>
    </citation>
    <scope>NUCLEOTIDE SEQUENCE [LARGE SCALE GENOMIC DNA]</scope>
    <source>
        <tissue evidence="5">Muscle</tissue>
    </source>
</reference>
<dbReference type="Gene3D" id="3.90.1150.10">
    <property type="entry name" value="Aspartate Aminotransferase, domain 1"/>
    <property type="match status" value="1"/>
</dbReference>
<evidence type="ECO:0000256" key="3">
    <source>
        <dbReference type="ARBA" id="ARBA00022679"/>
    </source>
</evidence>
<keyword evidence="2" id="KW-0032">Aminotransferase</keyword>
<sequence length="291" mass="33390">MDFLRRISFSFSSRPQDNFASLKLEGRTFSVTYTDSPSLQLCVVHFKSPEEADTSDSLPEVLDKTDSPAIVHLQQASELPPHTGRFLEEEGQLVWYKEMVPRPLGPKWRGPARVCKRFGPVSFEVQHLESGQVLRAHLNHLRPYHPPEELAYPDHEEPRDLEEVLIAELFNHWGLDGFLQHVKDVRQFYQGKRDAILLAAEKHLTGLCEWNVPQGGMFLWIKVLGVKDTEDMLLERGAARHVLLVPGKGFTTKFHSPCQYMRASYSTVTAEQMDKAFRILAEVIREEMQQP</sequence>
<gene>
    <name evidence="5" type="ORF">C7M84_016696</name>
</gene>
<dbReference type="SUPFAM" id="SSF53383">
    <property type="entry name" value="PLP-dependent transferases"/>
    <property type="match status" value="1"/>
</dbReference>
<evidence type="ECO:0000256" key="1">
    <source>
        <dbReference type="ARBA" id="ARBA00001933"/>
    </source>
</evidence>
<accession>A0A3R7SL18</accession>
<dbReference type="OrthoDB" id="691673at2759"/>
<evidence type="ECO:0008006" key="7">
    <source>
        <dbReference type="Google" id="ProtNLM"/>
    </source>
</evidence>
<dbReference type="STRING" id="6689.A0A3R7SL18"/>
<evidence type="ECO:0000313" key="6">
    <source>
        <dbReference type="Proteomes" id="UP000283509"/>
    </source>
</evidence>
<proteinExistence type="predicted"/>
<evidence type="ECO:0000313" key="5">
    <source>
        <dbReference type="EMBL" id="ROT65342.1"/>
    </source>
</evidence>
<name>A0A3R7SL18_PENVA</name>
<dbReference type="PANTHER" id="PTHR42790:SF19">
    <property type="entry name" value="KYNURENINE_ALPHA-AMINOADIPATE AMINOTRANSFERASE, MITOCHONDRIAL"/>
    <property type="match status" value="1"/>
</dbReference>
<reference evidence="5 6" key="1">
    <citation type="submission" date="2018-04" db="EMBL/GenBank/DDBJ databases">
        <authorList>
            <person name="Zhang X."/>
            <person name="Yuan J."/>
            <person name="Li F."/>
            <person name="Xiang J."/>
        </authorList>
    </citation>
    <scope>NUCLEOTIDE SEQUENCE [LARGE SCALE GENOMIC DNA]</scope>
    <source>
        <tissue evidence="5">Muscle</tissue>
    </source>
</reference>
<dbReference type="InterPro" id="IPR050859">
    <property type="entry name" value="Class-I_PLP-dep_aminotransf"/>
</dbReference>
<evidence type="ECO:0000256" key="2">
    <source>
        <dbReference type="ARBA" id="ARBA00022576"/>
    </source>
</evidence>
<comment type="cofactor">
    <cofactor evidence="1">
        <name>pyridoxal 5'-phosphate</name>
        <dbReference type="ChEBI" id="CHEBI:597326"/>
    </cofactor>
</comment>
<dbReference type="FunFam" id="3.90.1150.10:FF:000166">
    <property type="entry name" value="Kynurenine/alpha-aminoadipate aminotransferase, mitochondrial"/>
    <property type="match status" value="1"/>
</dbReference>
<dbReference type="AlphaFoldDB" id="A0A3R7SL18"/>
<dbReference type="InterPro" id="IPR015422">
    <property type="entry name" value="PyrdxlP-dep_Trfase_small"/>
</dbReference>
<dbReference type="GO" id="GO:0016212">
    <property type="term" value="F:kynurenine-oxoglutarate transaminase activity"/>
    <property type="evidence" value="ECO:0007669"/>
    <property type="project" value="TreeGrafter"/>
</dbReference>
<dbReference type="Proteomes" id="UP000283509">
    <property type="component" value="Unassembled WGS sequence"/>
</dbReference>
<protein>
    <recommendedName>
        <fullName evidence="7">Aminotransferase class I/classII domain-containing protein</fullName>
    </recommendedName>
</protein>
<organism evidence="5 6">
    <name type="scientific">Penaeus vannamei</name>
    <name type="common">Whiteleg shrimp</name>
    <name type="synonym">Litopenaeus vannamei</name>
    <dbReference type="NCBI Taxonomy" id="6689"/>
    <lineage>
        <taxon>Eukaryota</taxon>
        <taxon>Metazoa</taxon>
        <taxon>Ecdysozoa</taxon>
        <taxon>Arthropoda</taxon>
        <taxon>Crustacea</taxon>
        <taxon>Multicrustacea</taxon>
        <taxon>Malacostraca</taxon>
        <taxon>Eumalacostraca</taxon>
        <taxon>Eucarida</taxon>
        <taxon>Decapoda</taxon>
        <taxon>Dendrobranchiata</taxon>
        <taxon>Penaeoidea</taxon>
        <taxon>Penaeidae</taxon>
        <taxon>Penaeus</taxon>
    </lineage>
</organism>
<dbReference type="PANTHER" id="PTHR42790">
    <property type="entry name" value="AMINOTRANSFERASE"/>
    <property type="match status" value="1"/>
</dbReference>
<keyword evidence="3" id="KW-0808">Transferase</keyword>
<keyword evidence="4" id="KW-0663">Pyridoxal phosphate</keyword>